<dbReference type="GO" id="GO:0005737">
    <property type="term" value="C:cytoplasm"/>
    <property type="evidence" value="ECO:0007669"/>
    <property type="project" value="UniProtKB-SubCell"/>
</dbReference>
<dbReference type="EMBL" id="FNVO01000011">
    <property type="protein sequence ID" value="SEG76806.1"/>
    <property type="molecule type" value="Genomic_DNA"/>
</dbReference>
<dbReference type="GO" id="GO:0004719">
    <property type="term" value="F:protein-L-isoaspartate (D-aspartate) O-methyltransferase activity"/>
    <property type="evidence" value="ECO:0007669"/>
    <property type="project" value="UniProtKB-EC"/>
</dbReference>
<dbReference type="GO" id="GO:0032259">
    <property type="term" value="P:methylation"/>
    <property type="evidence" value="ECO:0007669"/>
    <property type="project" value="UniProtKB-KW"/>
</dbReference>
<organism evidence="12 13">
    <name type="scientific">Thermomonospora echinospora</name>
    <dbReference type="NCBI Taxonomy" id="1992"/>
    <lineage>
        <taxon>Bacteria</taxon>
        <taxon>Bacillati</taxon>
        <taxon>Actinomycetota</taxon>
        <taxon>Actinomycetes</taxon>
        <taxon>Streptosporangiales</taxon>
        <taxon>Thermomonosporaceae</taxon>
        <taxon>Thermomonospora</taxon>
    </lineage>
</organism>
<evidence type="ECO:0000256" key="2">
    <source>
        <dbReference type="ARBA" id="ARBA00005369"/>
    </source>
</evidence>
<dbReference type="AlphaFoldDB" id="A0A1H6CWN6"/>
<evidence type="ECO:0000256" key="9">
    <source>
        <dbReference type="ARBA" id="ARBA00030757"/>
    </source>
</evidence>
<evidence type="ECO:0000256" key="1">
    <source>
        <dbReference type="ARBA" id="ARBA00004496"/>
    </source>
</evidence>
<keyword evidence="5" id="KW-0963">Cytoplasm</keyword>
<evidence type="ECO:0000256" key="3">
    <source>
        <dbReference type="ARBA" id="ARBA00011890"/>
    </source>
</evidence>
<dbReference type="Pfam" id="PF01135">
    <property type="entry name" value="PCMT"/>
    <property type="match status" value="1"/>
</dbReference>
<proteinExistence type="inferred from homology"/>
<evidence type="ECO:0000256" key="7">
    <source>
        <dbReference type="ARBA" id="ARBA00022679"/>
    </source>
</evidence>
<dbReference type="InterPro" id="IPR000682">
    <property type="entry name" value="PCMT"/>
</dbReference>
<dbReference type="RefSeq" id="WP_235018084.1">
    <property type="nucleotide sequence ID" value="NZ_FNVO01000011.1"/>
</dbReference>
<comment type="subcellular location">
    <subcellularLocation>
        <location evidence="1">Cytoplasm</location>
    </subcellularLocation>
</comment>
<keyword evidence="7 12" id="KW-0808">Transferase</keyword>
<dbReference type="SUPFAM" id="SSF53335">
    <property type="entry name" value="S-adenosyl-L-methionine-dependent methyltransferases"/>
    <property type="match status" value="1"/>
</dbReference>
<dbReference type="EC" id="2.1.1.77" evidence="3"/>
<evidence type="ECO:0000313" key="12">
    <source>
        <dbReference type="EMBL" id="SEG76806.1"/>
    </source>
</evidence>
<name>A0A1H6CWN6_9ACTN</name>
<dbReference type="CDD" id="cd02440">
    <property type="entry name" value="AdoMet_MTases"/>
    <property type="match status" value="1"/>
</dbReference>
<comment type="similarity">
    <text evidence="2">Belongs to the methyltransferase superfamily. L-isoaspartyl/D-aspartyl protein methyltransferase family.</text>
</comment>
<evidence type="ECO:0000256" key="5">
    <source>
        <dbReference type="ARBA" id="ARBA00022490"/>
    </source>
</evidence>
<keyword evidence="13" id="KW-1185">Reference proteome</keyword>
<dbReference type="Proteomes" id="UP000236723">
    <property type="component" value="Unassembled WGS sequence"/>
</dbReference>
<evidence type="ECO:0000313" key="13">
    <source>
        <dbReference type="Proteomes" id="UP000236723"/>
    </source>
</evidence>
<dbReference type="PANTHER" id="PTHR11579:SF0">
    <property type="entry name" value="PROTEIN-L-ISOASPARTATE(D-ASPARTATE) O-METHYLTRANSFERASE"/>
    <property type="match status" value="1"/>
</dbReference>
<dbReference type="PANTHER" id="PTHR11579">
    <property type="entry name" value="PROTEIN-L-ISOASPARTATE O-METHYLTRANSFERASE"/>
    <property type="match status" value="1"/>
</dbReference>
<dbReference type="InterPro" id="IPR029063">
    <property type="entry name" value="SAM-dependent_MTases_sf"/>
</dbReference>
<sequence>MNGARDVGVLVDALADAVGAPAEWRAAMHRVPRHQFTPDVVLADSENGPDRVVDRGADPDGWWQAVYSDIALVTQLDRGAADVAAGLAASSGDCTSSCSQPSMVIAFLRQLDPYDRHRVLEIGTGTGWTAGLLSARLGAEHVTSIEVDEQIAKTAAANLRDAGLHPTLVVGDGAAGRPDAAPFDRVHVTCAVRDIPYTWVEQTRPGGIIALPWSPGGVDGWQVRLHVQRDGTALGRITGTSNYMLLRAQRRRSWDWTGDAEESATRLDPRSLVWDSYGADLALAALLPGVRLFEQPGPDDGQHTVWLADPATDSWATAQFTPGADAYPIRQHGPRRLWDEAEDAYWRWQSWGRPARDRYGITVTPNGQHLWLDEPANPLT</sequence>
<gene>
    <name evidence="12" type="ORF">SAMN04489712_111209</name>
</gene>
<evidence type="ECO:0000256" key="4">
    <source>
        <dbReference type="ARBA" id="ARBA00013346"/>
    </source>
</evidence>
<keyword evidence="8" id="KW-0949">S-adenosyl-L-methionine</keyword>
<keyword evidence="6 12" id="KW-0489">Methyltransferase</keyword>
<evidence type="ECO:0000256" key="6">
    <source>
        <dbReference type="ARBA" id="ARBA00022603"/>
    </source>
</evidence>
<reference evidence="13" key="1">
    <citation type="submission" date="2016-10" db="EMBL/GenBank/DDBJ databases">
        <authorList>
            <person name="Varghese N."/>
            <person name="Submissions S."/>
        </authorList>
    </citation>
    <scope>NUCLEOTIDE SEQUENCE [LARGE SCALE GENOMIC DNA]</scope>
    <source>
        <strain evidence="13">DSM 43163</strain>
    </source>
</reference>
<evidence type="ECO:0000256" key="8">
    <source>
        <dbReference type="ARBA" id="ARBA00022691"/>
    </source>
</evidence>
<evidence type="ECO:0000256" key="11">
    <source>
        <dbReference type="ARBA" id="ARBA00031350"/>
    </source>
</evidence>
<accession>A0A1H6CWN6</accession>
<evidence type="ECO:0000256" key="10">
    <source>
        <dbReference type="ARBA" id="ARBA00031323"/>
    </source>
</evidence>
<protein>
    <recommendedName>
        <fullName evidence="4">Protein-L-isoaspartate O-methyltransferase</fullName>
        <ecNumber evidence="3">2.1.1.77</ecNumber>
    </recommendedName>
    <alternativeName>
        <fullName evidence="11">L-isoaspartyl protein carboxyl methyltransferase</fullName>
    </alternativeName>
    <alternativeName>
        <fullName evidence="9">Protein L-isoaspartyl methyltransferase</fullName>
    </alternativeName>
    <alternativeName>
        <fullName evidence="10">Protein-beta-aspartate methyltransferase</fullName>
    </alternativeName>
</protein>
<dbReference type="Gene3D" id="3.40.50.150">
    <property type="entry name" value="Vaccinia Virus protein VP39"/>
    <property type="match status" value="1"/>
</dbReference>